<keyword evidence="5" id="KW-0255">Endonuclease</keyword>
<dbReference type="InterPro" id="IPR044929">
    <property type="entry name" value="DNA/RNA_non-sp_Endonuclease_sf"/>
</dbReference>
<evidence type="ECO:0000256" key="1">
    <source>
        <dbReference type="PIRSR" id="PIRSR640255-1"/>
    </source>
</evidence>
<accession>A0AAI9F1N5</accession>
<feature type="binding site" evidence="2">
    <location>
        <position position="138"/>
    </location>
    <ligand>
        <name>Mg(2+)</name>
        <dbReference type="ChEBI" id="CHEBI:18420"/>
        <note>catalytic</note>
    </ligand>
</feature>
<dbReference type="GO" id="GO:0016787">
    <property type="term" value="F:hydrolase activity"/>
    <property type="evidence" value="ECO:0007669"/>
    <property type="project" value="InterPro"/>
</dbReference>
<dbReference type="Pfam" id="PF01223">
    <property type="entry name" value="Endonuclease_NS"/>
    <property type="match status" value="1"/>
</dbReference>
<reference evidence="5 6" key="1">
    <citation type="journal article" date="2011" name="Stand. Genomic Sci.">
        <title>Draft genome sequence of Caminibacter mediatlanticus strain TB-2, an epsilonproteobacterium isolated from a deep-sea hydrothermal vent.</title>
        <authorList>
            <person name="Giovannelli D."/>
            <person name="Ferriera S."/>
            <person name="Johnson J."/>
            <person name="Kravitz S."/>
            <person name="Perez-Rodriguez I."/>
            <person name="Ricci J."/>
            <person name="O'Brien C."/>
            <person name="Voordeckers J.W."/>
            <person name="Bini E."/>
            <person name="Vetriani C."/>
        </authorList>
    </citation>
    <scope>NUCLEOTIDE SEQUENCE [LARGE SCALE GENOMIC DNA]</scope>
    <source>
        <strain evidence="5 6">TB-2</strain>
    </source>
</reference>
<dbReference type="InterPro" id="IPR040255">
    <property type="entry name" value="Non-specific_endonuclease"/>
</dbReference>
<feature type="active site" description="Proton acceptor" evidence="1">
    <location>
        <position position="107"/>
    </location>
</feature>
<dbReference type="SMART" id="SM00477">
    <property type="entry name" value="NUC"/>
    <property type="match status" value="1"/>
</dbReference>
<evidence type="ECO:0000313" key="5">
    <source>
        <dbReference type="EMBL" id="EDM22938.1"/>
    </source>
</evidence>
<comment type="caution">
    <text evidence="5">The sequence shown here is derived from an EMBL/GenBank/DDBJ whole genome shotgun (WGS) entry which is preliminary data.</text>
</comment>
<proteinExistence type="predicted"/>
<dbReference type="SMART" id="SM00892">
    <property type="entry name" value="Endonuclease_NS"/>
    <property type="match status" value="1"/>
</dbReference>
<evidence type="ECO:0000256" key="2">
    <source>
        <dbReference type="PIRSR" id="PIRSR640255-2"/>
    </source>
</evidence>
<evidence type="ECO:0000259" key="3">
    <source>
        <dbReference type="SMART" id="SM00477"/>
    </source>
</evidence>
<dbReference type="PANTHER" id="PTHR13966">
    <property type="entry name" value="ENDONUCLEASE RELATED"/>
    <property type="match status" value="1"/>
</dbReference>
<evidence type="ECO:0000313" key="6">
    <source>
        <dbReference type="Proteomes" id="UP000003288"/>
    </source>
</evidence>
<dbReference type="InterPro" id="IPR020821">
    <property type="entry name" value="ENPP1-3/EXOG-like_nuc-like"/>
</dbReference>
<dbReference type="AlphaFoldDB" id="A0AAI9F1N5"/>
<dbReference type="InterPro" id="IPR001604">
    <property type="entry name" value="Endo_G_ENPP1-like_dom"/>
</dbReference>
<dbReference type="SUPFAM" id="SSF54060">
    <property type="entry name" value="His-Me finger endonucleases"/>
    <property type="match status" value="1"/>
</dbReference>
<organism evidence="5 6">
    <name type="scientific">Caminibacter mediatlanticus TB-2</name>
    <dbReference type="NCBI Taxonomy" id="391592"/>
    <lineage>
        <taxon>Bacteria</taxon>
        <taxon>Pseudomonadati</taxon>
        <taxon>Campylobacterota</taxon>
        <taxon>Epsilonproteobacteria</taxon>
        <taxon>Nautiliales</taxon>
        <taxon>Nautiliaceae</taxon>
        <taxon>Caminibacter</taxon>
    </lineage>
</organism>
<dbReference type="GO" id="GO:0004519">
    <property type="term" value="F:endonuclease activity"/>
    <property type="evidence" value="ECO:0007669"/>
    <property type="project" value="UniProtKB-KW"/>
</dbReference>
<keyword evidence="5" id="KW-0378">Hydrolase</keyword>
<name>A0AAI9F1N5_9BACT</name>
<dbReference type="Gene3D" id="3.40.570.10">
    <property type="entry name" value="Extracellular Endonuclease, subunit A"/>
    <property type="match status" value="1"/>
</dbReference>
<gene>
    <name evidence="5" type="ORF">CMTB2_05517</name>
</gene>
<dbReference type="PANTHER" id="PTHR13966:SF5">
    <property type="entry name" value="ENDONUCLEASE G, MITOCHONDRIAL"/>
    <property type="match status" value="1"/>
</dbReference>
<dbReference type="RefSeq" id="WP_007475633.1">
    <property type="nucleotide sequence ID" value="NZ_ABCJ01000015.1"/>
</dbReference>
<evidence type="ECO:0000259" key="4">
    <source>
        <dbReference type="SMART" id="SM00892"/>
    </source>
</evidence>
<keyword evidence="5" id="KW-0540">Nuclease</keyword>
<sequence>MNIKKIFIGFNLLISLTFAFSSKYTPHLNKVFKNMHCDEVLHKKAFDICYSCSLKHPSAVAYILKGDLVNKNNYSRKDLRFRPDYNLPRKCRSYPGDYTHSGYDRGHNAPNAAFDYNRSIQKETFLMSNISPQAKWLNRKYWAKVERYARYLAVKTGKVEVVTGSCGNKGEKLGWHKVDVPAYWYKIIYIPKWNLIRIFLVPNTNVGMRTAKLKEYLTDIKTFKKICNIK</sequence>
<feature type="domain" description="DNA/RNA non-specific endonuclease/pyrophosphatase/phosphodiesterase" evidence="4">
    <location>
        <begin position="42"/>
        <end position="223"/>
    </location>
</feature>
<feature type="domain" description="ENPP1-3/EXOG-like endonuclease/phosphodiesterase" evidence="3">
    <location>
        <begin position="43"/>
        <end position="229"/>
    </location>
</feature>
<protein>
    <submittedName>
        <fullName evidence="5">DNA/RNA non-specific endonuclease</fullName>
    </submittedName>
</protein>
<keyword evidence="2" id="KW-0479">Metal-binding</keyword>
<dbReference type="GO" id="GO:0046872">
    <property type="term" value="F:metal ion binding"/>
    <property type="evidence" value="ECO:0007669"/>
    <property type="project" value="UniProtKB-KW"/>
</dbReference>
<dbReference type="GO" id="GO:0003676">
    <property type="term" value="F:nucleic acid binding"/>
    <property type="evidence" value="ECO:0007669"/>
    <property type="project" value="InterPro"/>
</dbReference>
<dbReference type="EMBL" id="ABCJ01000015">
    <property type="protein sequence ID" value="EDM22938.1"/>
    <property type="molecule type" value="Genomic_DNA"/>
</dbReference>
<dbReference type="InterPro" id="IPR044925">
    <property type="entry name" value="His-Me_finger_sf"/>
</dbReference>
<dbReference type="Proteomes" id="UP000003288">
    <property type="component" value="Unassembled WGS sequence"/>
</dbReference>